<name>A0A8X6NHY0_NEPPI</name>
<comment type="caution">
    <text evidence="1">The sequence shown here is derived from an EMBL/GenBank/DDBJ whole genome shotgun (WGS) entry which is preliminary data.</text>
</comment>
<protein>
    <submittedName>
        <fullName evidence="1">Uncharacterized protein</fullName>
    </submittedName>
</protein>
<reference evidence="1" key="1">
    <citation type="submission" date="2020-08" db="EMBL/GenBank/DDBJ databases">
        <title>Multicomponent nature underlies the extraordinary mechanical properties of spider dragline silk.</title>
        <authorList>
            <person name="Kono N."/>
            <person name="Nakamura H."/>
            <person name="Mori M."/>
            <person name="Yoshida Y."/>
            <person name="Ohtoshi R."/>
            <person name="Malay A.D."/>
            <person name="Moran D.A.P."/>
            <person name="Tomita M."/>
            <person name="Numata K."/>
            <person name="Arakawa K."/>
        </authorList>
    </citation>
    <scope>NUCLEOTIDE SEQUENCE</scope>
</reference>
<dbReference type="Proteomes" id="UP000887013">
    <property type="component" value="Unassembled WGS sequence"/>
</dbReference>
<sequence length="121" mass="13690">MLTTPYVQSFHSPNISLRRRTLLFFNEEARSTSSAYSLPRDLILQLNTDHPSQNLVYRSTGRCDISKKSLPAPWCCDLEYGMFSEVLGPITSILFSPNPYTLIIVLQGKSLLILEITIPLN</sequence>
<dbReference type="AlphaFoldDB" id="A0A8X6NHY0"/>
<organism evidence="1 2">
    <name type="scientific">Nephila pilipes</name>
    <name type="common">Giant wood spider</name>
    <name type="synonym">Nephila maculata</name>
    <dbReference type="NCBI Taxonomy" id="299642"/>
    <lineage>
        <taxon>Eukaryota</taxon>
        <taxon>Metazoa</taxon>
        <taxon>Ecdysozoa</taxon>
        <taxon>Arthropoda</taxon>
        <taxon>Chelicerata</taxon>
        <taxon>Arachnida</taxon>
        <taxon>Araneae</taxon>
        <taxon>Araneomorphae</taxon>
        <taxon>Entelegynae</taxon>
        <taxon>Araneoidea</taxon>
        <taxon>Nephilidae</taxon>
        <taxon>Nephila</taxon>
    </lineage>
</organism>
<dbReference type="EMBL" id="BMAW01104451">
    <property type="protein sequence ID" value="GFT14492.1"/>
    <property type="molecule type" value="Genomic_DNA"/>
</dbReference>
<accession>A0A8X6NHY0</accession>
<evidence type="ECO:0000313" key="1">
    <source>
        <dbReference type="EMBL" id="GFT14492.1"/>
    </source>
</evidence>
<keyword evidence="2" id="KW-1185">Reference proteome</keyword>
<proteinExistence type="predicted"/>
<evidence type="ECO:0000313" key="2">
    <source>
        <dbReference type="Proteomes" id="UP000887013"/>
    </source>
</evidence>
<gene>
    <name evidence="1" type="ORF">NPIL_602061</name>
</gene>